<keyword evidence="3" id="KW-1185">Reference proteome</keyword>
<dbReference type="PANTHER" id="PTHR36070">
    <property type="entry name" value="OSJNBA0019G23.7 PROTEIN"/>
    <property type="match status" value="1"/>
</dbReference>
<gene>
    <name evidence="2" type="ORF">CDCA_CDCA01G0291</name>
</gene>
<dbReference type="EMBL" id="JANCYW010000001">
    <property type="protein sequence ID" value="KAK4534266.1"/>
    <property type="molecule type" value="Genomic_DNA"/>
</dbReference>
<sequence>MSGPFLATKRGGRGVVWLVVALGASAFAFPFVFAKSKGIGSSVDFAKPLTPSVTMRGAYLNTGSRDIGPDPNWDRERGVYVSPKMRKEQAQDAATRDSQ</sequence>
<feature type="transmembrane region" description="Helical" evidence="1">
    <location>
        <begin position="15"/>
        <end position="34"/>
    </location>
</feature>
<keyword evidence="1" id="KW-0472">Membrane</keyword>
<evidence type="ECO:0000313" key="2">
    <source>
        <dbReference type="EMBL" id="KAK4534266.1"/>
    </source>
</evidence>
<organism evidence="2 3">
    <name type="scientific">Cyanidium caldarium</name>
    <name type="common">Red alga</name>
    <dbReference type="NCBI Taxonomy" id="2771"/>
    <lineage>
        <taxon>Eukaryota</taxon>
        <taxon>Rhodophyta</taxon>
        <taxon>Bangiophyceae</taxon>
        <taxon>Cyanidiales</taxon>
        <taxon>Cyanidiaceae</taxon>
        <taxon>Cyanidium</taxon>
    </lineage>
</organism>
<comment type="caution">
    <text evidence="2">The sequence shown here is derived from an EMBL/GenBank/DDBJ whole genome shotgun (WGS) entry which is preliminary data.</text>
</comment>
<evidence type="ECO:0000256" key="1">
    <source>
        <dbReference type="SAM" id="Phobius"/>
    </source>
</evidence>
<keyword evidence="1" id="KW-1133">Transmembrane helix</keyword>
<dbReference type="AlphaFoldDB" id="A0AAV9IQA3"/>
<dbReference type="Proteomes" id="UP001301350">
    <property type="component" value="Unassembled WGS sequence"/>
</dbReference>
<accession>A0AAV9IQA3</accession>
<dbReference type="PANTHER" id="PTHR36070:SF1">
    <property type="entry name" value="OS04G0165500 PROTEIN"/>
    <property type="match status" value="1"/>
</dbReference>
<name>A0AAV9IQA3_CYACA</name>
<protein>
    <submittedName>
        <fullName evidence="2">Uncharacterized protein</fullName>
    </submittedName>
</protein>
<reference evidence="2 3" key="1">
    <citation type="submission" date="2022-07" db="EMBL/GenBank/DDBJ databases">
        <title>Genome-wide signatures of adaptation to extreme environments.</title>
        <authorList>
            <person name="Cho C.H."/>
            <person name="Yoon H.S."/>
        </authorList>
    </citation>
    <scope>NUCLEOTIDE SEQUENCE [LARGE SCALE GENOMIC DNA]</scope>
    <source>
        <strain evidence="2 3">DBV 063 E5</strain>
    </source>
</reference>
<keyword evidence="1" id="KW-0812">Transmembrane</keyword>
<evidence type="ECO:0000313" key="3">
    <source>
        <dbReference type="Proteomes" id="UP001301350"/>
    </source>
</evidence>
<proteinExistence type="predicted"/>